<dbReference type="EMBL" id="LGRX02000603">
    <property type="protein sequence ID" value="KAK3288109.1"/>
    <property type="molecule type" value="Genomic_DNA"/>
</dbReference>
<protein>
    <submittedName>
        <fullName evidence="1">Uncharacterized protein</fullName>
    </submittedName>
</protein>
<keyword evidence="2" id="KW-1185">Reference proteome</keyword>
<reference evidence="1 2" key="1">
    <citation type="journal article" date="2015" name="Genome Biol. Evol.">
        <title>Comparative Genomics of a Bacterivorous Green Alga Reveals Evolutionary Causalities and Consequences of Phago-Mixotrophic Mode of Nutrition.</title>
        <authorList>
            <person name="Burns J.A."/>
            <person name="Paasch A."/>
            <person name="Narechania A."/>
            <person name="Kim E."/>
        </authorList>
    </citation>
    <scope>NUCLEOTIDE SEQUENCE [LARGE SCALE GENOMIC DNA]</scope>
    <source>
        <strain evidence="1 2">PLY_AMNH</strain>
    </source>
</reference>
<dbReference type="Proteomes" id="UP001190700">
    <property type="component" value="Unassembled WGS sequence"/>
</dbReference>
<accession>A0AAE0LKJ2</accession>
<evidence type="ECO:0000313" key="2">
    <source>
        <dbReference type="Proteomes" id="UP001190700"/>
    </source>
</evidence>
<name>A0AAE0LKJ2_9CHLO</name>
<proteinExistence type="predicted"/>
<dbReference type="AlphaFoldDB" id="A0AAE0LKJ2"/>
<evidence type="ECO:0000313" key="1">
    <source>
        <dbReference type="EMBL" id="KAK3288109.1"/>
    </source>
</evidence>
<organism evidence="1 2">
    <name type="scientific">Cymbomonas tetramitiformis</name>
    <dbReference type="NCBI Taxonomy" id="36881"/>
    <lineage>
        <taxon>Eukaryota</taxon>
        <taxon>Viridiplantae</taxon>
        <taxon>Chlorophyta</taxon>
        <taxon>Pyramimonadophyceae</taxon>
        <taxon>Pyramimonadales</taxon>
        <taxon>Pyramimonadaceae</taxon>
        <taxon>Cymbomonas</taxon>
    </lineage>
</organism>
<gene>
    <name evidence="1" type="ORF">CYMTET_4414</name>
</gene>
<sequence length="257" mass="28640">MPTYLKRKNASGDTEGDLRYQFKTFVAAVGGDASDSNFIKWLVARDGEQGSGGGGGNQREESKRKLSKTGMLHFQADFTRILVERVGDGRLDPILNVSDQASSASAAFNKDEVLACSDDYELREIGSRLRNMICDFRIFWRFGVYISVSGRGTEKGKWVWHPSRTAHPYYRKHPDAITALVIETDARTKYPTHEQKKTALLTIDGLVLHELPTQASVALAAEQKDEMGTLISYEKPAFVTICLFCHAILSTTRNCVL</sequence>
<comment type="caution">
    <text evidence="1">The sequence shown here is derived from an EMBL/GenBank/DDBJ whole genome shotgun (WGS) entry which is preliminary data.</text>
</comment>